<dbReference type="EMBL" id="KV004990">
    <property type="protein sequence ID" value="KZV35157.1"/>
    <property type="molecule type" value="Genomic_DNA"/>
</dbReference>
<protein>
    <submittedName>
        <fullName evidence="2">Glycine dehydrogenase (Decarboxylating), mitochondrial-like</fullName>
    </submittedName>
</protein>
<organism evidence="2 3">
    <name type="scientific">Dorcoceras hygrometricum</name>
    <dbReference type="NCBI Taxonomy" id="472368"/>
    <lineage>
        <taxon>Eukaryota</taxon>
        <taxon>Viridiplantae</taxon>
        <taxon>Streptophyta</taxon>
        <taxon>Embryophyta</taxon>
        <taxon>Tracheophyta</taxon>
        <taxon>Spermatophyta</taxon>
        <taxon>Magnoliopsida</taxon>
        <taxon>eudicotyledons</taxon>
        <taxon>Gunneridae</taxon>
        <taxon>Pentapetalae</taxon>
        <taxon>asterids</taxon>
        <taxon>lamiids</taxon>
        <taxon>Lamiales</taxon>
        <taxon>Gesneriaceae</taxon>
        <taxon>Didymocarpoideae</taxon>
        <taxon>Trichosporeae</taxon>
        <taxon>Loxocarpinae</taxon>
        <taxon>Dorcoceras</taxon>
    </lineage>
</organism>
<dbReference type="OrthoDB" id="8958223at2759"/>
<evidence type="ECO:0000256" key="1">
    <source>
        <dbReference type="SAM" id="MobiDB-lite"/>
    </source>
</evidence>
<feature type="region of interest" description="Disordered" evidence="1">
    <location>
        <begin position="88"/>
        <end position="154"/>
    </location>
</feature>
<evidence type="ECO:0000313" key="2">
    <source>
        <dbReference type="EMBL" id="KZV35157.1"/>
    </source>
</evidence>
<gene>
    <name evidence="2" type="ORF">F511_06863</name>
</gene>
<reference evidence="2 3" key="1">
    <citation type="journal article" date="2015" name="Proc. Natl. Acad. Sci. U.S.A.">
        <title>The resurrection genome of Boea hygrometrica: A blueprint for survival of dehydration.</title>
        <authorList>
            <person name="Xiao L."/>
            <person name="Yang G."/>
            <person name="Zhang L."/>
            <person name="Yang X."/>
            <person name="Zhao S."/>
            <person name="Ji Z."/>
            <person name="Zhou Q."/>
            <person name="Hu M."/>
            <person name="Wang Y."/>
            <person name="Chen M."/>
            <person name="Xu Y."/>
            <person name="Jin H."/>
            <person name="Xiao X."/>
            <person name="Hu G."/>
            <person name="Bao F."/>
            <person name="Hu Y."/>
            <person name="Wan P."/>
            <person name="Li L."/>
            <person name="Deng X."/>
            <person name="Kuang T."/>
            <person name="Xiang C."/>
            <person name="Zhu J.K."/>
            <person name="Oliver M.J."/>
            <person name="He Y."/>
        </authorList>
    </citation>
    <scope>NUCLEOTIDE SEQUENCE [LARGE SCALE GENOMIC DNA]</scope>
    <source>
        <strain evidence="3">cv. XS01</strain>
    </source>
</reference>
<accession>A0A2Z7BSA6</accession>
<feature type="compositionally biased region" description="Polar residues" evidence="1">
    <location>
        <begin position="108"/>
        <end position="132"/>
    </location>
</feature>
<proteinExistence type="predicted"/>
<name>A0A2Z7BSA6_9LAMI</name>
<keyword evidence="3" id="KW-1185">Reference proteome</keyword>
<dbReference type="AlphaFoldDB" id="A0A2Z7BSA6"/>
<evidence type="ECO:0000313" key="3">
    <source>
        <dbReference type="Proteomes" id="UP000250235"/>
    </source>
</evidence>
<sequence>MTLAQIGVLPEDSVMTSSIQPGYVFPYLKNPRTIRLSLSERPYPRGSRRISRLRYPVVDRKTLSSSPDDRAPELPASGQILTQLIPEARPPDFLTYRPPDLPQLIPRGQTSRSPDLQTSRPTDLQIFLSSSPRPDLQISRPPDLSTSRPYGVTW</sequence>
<dbReference type="Proteomes" id="UP000250235">
    <property type="component" value="Unassembled WGS sequence"/>
</dbReference>